<evidence type="ECO:0000313" key="1">
    <source>
        <dbReference type="EMBL" id="MBP1968217.1"/>
    </source>
</evidence>
<sequence length="77" mass="9408">MDLFSYNYLAKNPDLAKFVRYNPIWYRYLSRDPERVYEIKHEAKKFYGKTFTQRLEKVNNNVEMLGMLMKLSSEMKD</sequence>
<dbReference type="Pfam" id="PF14003">
    <property type="entry name" value="YlbE"/>
    <property type="match status" value="1"/>
</dbReference>
<dbReference type="InterPro" id="IPR025613">
    <property type="entry name" value="YlbE"/>
</dbReference>
<evidence type="ECO:0008006" key="3">
    <source>
        <dbReference type="Google" id="ProtNLM"/>
    </source>
</evidence>
<dbReference type="Proteomes" id="UP001519345">
    <property type="component" value="Unassembled WGS sequence"/>
</dbReference>
<keyword evidence="2" id="KW-1185">Reference proteome</keyword>
<gene>
    <name evidence="1" type="ORF">J2Z83_000309</name>
</gene>
<dbReference type="EMBL" id="JAGGKX010000001">
    <property type="protein sequence ID" value="MBP1968217.1"/>
    <property type="molecule type" value="Genomic_DNA"/>
</dbReference>
<proteinExistence type="predicted"/>
<organism evidence="1 2">
    <name type="scientific">Virgibacillus natechei</name>
    <dbReference type="NCBI Taxonomy" id="1216297"/>
    <lineage>
        <taxon>Bacteria</taxon>
        <taxon>Bacillati</taxon>
        <taxon>Bacillota</taxon>
        <taxon>Bacilli</taxon>
        <taxon>Bacillales</taxon>
        <taxon>Bacillaceae</taxon>
        <taxon>Virgibacillus</taxon>
    </lineage>
</organism>
<evidence type="ECO:0000313" key="2">
    <source>
        <dbReference type="Proteomes" id="UP001519345"/>
    </source>
</evidence>
<accession>A0ABS4IBB3</accession>
<comment type="caution">
    <text evidence="1">The sequence shown here is derived from an EMBL/GenBank/DDBJ whole genome shotgun (WGS) entry which is preliminary data.</text>
</comment>
<dbReference type="RefSeq" id="WP_209461445.1">
    <property type="nucleotide sequence ID" value="NZ_CP110224.1"/>
</dbReference>
<name>A0ABS4IBB3_9BACI</name>
<protein>
    <recommendedName>
        <fullName evidence="3">YlbE-like protein</fullName>
    </recommendedName>
</protein>
<reference evidence="1 2" key="1">
    <citation type="submission" date="2021-03" db="EMBL/GenBank/DDBJ databases">
        <title>Genomic Encyclopedia of Type Strains, Phase IV (KMG-IV): sequencing the most valuable type-strain genomes for metagenomic binning, comparative biology and taxonomic classification.</title>
        <authorList>
            <person name="Goeker M."/>
        </authorList>
    </citation>
    <scope>NUCLEOTIDE SEQUENCE [LARGE SCALE GENOMIC DNA]</scope>
    <source>
        <strain evidence="1 2">DSM 25609</strain>
    </source>
</reference>